<sequence>MSNKMNIFYTILLVTFTLGVTPISYAKEFKTYDLTFGAPNRLNQKTLSITQKLITGFCTESKLSCQFLTIPSRRLMRAFEQGKIDIVMYQDHVQGPGRLITDHPFAATTLLAIVLTENYPDKVFDHKRKGLTLAWHRGDGLGSTIGFSGNHVELDTLEQGLRLLKARPIDAILDWNSELFALMSYDKLREQGLSAIPILEDVPLFPVMKATNDKTLFLQQLNDWYLDQHAKGLLKKLYEEIGYQDVYPFGKNWQKWIK</sequence>
<dbReference type="AlphaFoldDB" id="A0AA52EE79"/>
<reference evidence="1" key="1">
    <citation type="submission" date="2023-04" db="EMBL/GenBank/DDBJ databases">
        <title>Complete genome sequence of Temperatibacter marinus.</title>
        <authorList>
            <person name="Rong J.-C."/>
            <person name="Yi M.-L."/>
            <person name="Zhao Q."/>
        </authorList>
    </citation>
    <scope>NUCLEOTIDE SEQUENCE</scope>
    <source>
        <strain evidence="1">NBRC 110045</strain>
    </source>
</reference>
<evidence type="ECO:0000313" key="1">
    <source>
        <dbReference type="EMBL" id="WND03827.1"/>
    </source>
</evidence>
<organism evidence="1 2">
    <name type="scientific">Temperatibacter marinus</name>
    <dbReference type="NCBI Taxonomy" id="1456591"/>
    <lineage>
        <taxon>Bacteria</taxon>
        <taxon>Pseudomonadati</taxon>
        <taxon>Pseudomonadota</taxon>
        <taxon>Alphaproteobacteria</taxon>
        <taxon>Kordiimonadales</taxon>
        <taxon>Temperatibacteraceae</taxon>
        <taxon>Temperatibacter</taxon>
    </lineage>
</organism>
<dbReference type="Proteomes" id="UP001268683">
    <property type="component" value="Chromosome"/>
</dbReference>
<dbReference type="KEGG" id="tmk:QGN29_05495"/>
<protein>
    <submittedName>
        <fullName evidence="1">Uncharacterized protein</fullName>
    </submittedName>
</protein>
<name>A0AA52EE79_9PROT</name>
<dbReference type="EMBL" id="CP123872">
    <property type="protein sequence ID" value="WND03827.1"/>
    <property type="molecule type" value="Genomic_DNA"/>
</dbReference>
<dbReference type="RefSeq" id="WP_310799692.1">
    <property type="nucleotide sequence ID" value="NZ_CP123872.1"/>
</dbReference>
<gene>
    <name evidence="1" type="ORF">QGN29_05495</name>
</gene>
<proteinExistence type="predicted"/>
<dbReference type="SUPFAM" id="SSF53850">
    <property type="entry name" value="Periplasmic binding protein-like II"/>
    <property type="match status" value="1"/>
</dbReference>
<keyword evidence="2" id="KW-1185">Reference proteome</keyword>
<accession>A0AA52EE79</accession>
<evidence type="ECO:0000313" key="2">
    <source>
        <dbReference type="Proteomes" id="UP001268683"/>
    </source>
</evidence>